<gene>
    <name evidence="1" type="ORF">N475_24095</name>
</gene>
<dbReference type="InterPro" id="IPR006439">
    <property type="entry name" value="HAD-SF_hydro_IA"/>
</dbReference>
<dbReference type="GO" id="GO:0008967">
    <property type="term" value="F:phosphoglycolate phosphatase activity"/>
    <property type="evidence" value="ECO:0007669"/>
    <property type="project" value="TreeGrafter"/>
</dbReference>
<dbReference type="PATRIC" id="fig|1365250.3.peg.4777"/>
<dbReference type="GO" id="GO:0006281">
    <property type="term" value="P:DNA repair"/>
    <property type="evidence" value="ECO:0007669"/>
    <property type="project" value="TreeGrafter"/>
</dbReference>
<dbReference type="NCBIfam" id="TIGR01509">
    <property type="entry name" value="HAD-SF-IA-v3"/>
    <property type="match status" value="1"/>
</dbReference>
<sequence length="213" mass="23325">MKYKLVILDWDGTVMDTVPKIVNTINTVADQYSFPRESEEKTKSIIGLSLENALETLFPEQANRSSELAATYKHVYKEVDKTPTSLFDGVEHVLKQLTDQGVKVAVATGKSRQGLNRLMEETGLAGYFVTTRTADEAESKPNPDMLNQIMSELGILPCDTVMVGDTIIDMEMARLANVDAIGVTFGVASGEQLKAAGARYITSQFAQLVDGLR</sequence>
<reference evidence="1 2" key="1">
    <citation type="submission" date="2013-07" db="EMBL/GenBank/DDBJ databases">
        <title>Comparative Genomic and Metabolomic Analysis of Twelve Strains of Pseudoalteromonas luteoviolacea.</title>
        <authorList>
            <person name="Vynne N.G."/>
            <person name="Mansson M."/>
            <person name="Gram L."/>
        </authorList>
    </citation>
    <scope>NUCLEOTIDE SEQUENCE [LARGE SCALE GENOMIC DNA]</scope>
    <source>
        <strain evidence="1 2">DSM 6061</strain>
    </source>
</reference>
<dbReference type="InterPro" id="IPR050155">
    <property type="entry name" value="HAD-like_hydrolase_sf"/>
</dbReference>
<dbReference type="Pfam" id="PF13419">
    <property type="entry name" value="HAD_2"/>
    <property type="match status" value="1"/>
</dbReference>
<dbReference type="NCBIfam" id="TIGR01549">
    <property type="entry name" value="HAD-SF-IA-v1"/>
    <property type="match status" value="1"/>
</dbReference>
<dbReference type="Proteomes" id="UP000076643">
    <property type="component" value="Unassembled WGS sequence"/>
</dbReference>
<dbReference type="SFLD" id="SFLDG01135">
    <property type="entry name" value="C1.5.6:_HAD__Beta-PGM__Phospha"/>
    <property type="match status" value="1"/>
</dbReference>
<dbReference type="Gene3D" id="1.10.150.240">
    <property type="entry name" value="Putative phosphatase, domain 2"/>
    <property type="match status" value="1"/>
</dbReference>
<dbReference type="SUPFAM" id="SSF56784">
    <property type="entry name" value="HAD-like"/>
    <property type="match status" value="1"/>
</dbReference>
<protein>
    <recommendedName>
        <fullName evidence="3">HAD family hydrolase</fullName>
    </recommendedName>
</protein>
<comment type="caution">
    <text evidence="1">The sequence shown here is derived from an EMBL/GenBank/DDBJ whole genome shotgun (WGS) entry which is preliminary data.</text>
</comment>
<dbReference type="EMBL" id="AUYB01000146">
    <property type="protein sequence ID" value="KZN30815.1"/>
    <property type="molecule type" value="Genomic_DNA"/>
</dbReference>
<keyword evidence="2" id="KW-1185">Reference proteome</keyword>
<dbReference type="PANTHER" id="PTHR43434">
    <property type="entry name" value="PHOSPHOGLYCOLATE PHOSPHATASE"/>
    <property type="match status" value="1"/>
</dbReference>
<dbReference type="AlphaFoldDB" id="A0A166UU32"/>
<dbReference type="Gene3D" id="3.40.50.1000">
    <property type="entry name" value="HAD superfamily/HAD-like"/>
    <property type="match status" value="1"/>
</dbReference>
<name>A0A166UU32_9GAMM</name>
<evidence type="ECO:0008006" key="3">
    <source>
        <dbReference type="Google" id="ProtNLM"/>
    </source>
</evidence>
<dbReference type="SFLD" id="SFLDG01129">
    <property type="entry name" value="C1.5:_HAD__Beta-PGM__Phosphata"/>
    <property type="match status" value="1"/>
</dbReference>
<dbReference type="InterPro" id="IPR041492">
    <property type="entry name" value="HAD_2"/>
</dbReference>
<organism evidence="1 2">
    <name type="scientific">Pseudoalteromonas luteoviolacea DSM 6061</name>
    <dbReference type="NCBI Taxonomy" id="1365250"/>
    <lineage>
        <taxon>Bacteria</taxon>
        <taxon>Pseudomonadati</taxon>
        <taxon>Pseudomonadota</taxon>
        <taxon>Gammaproteobacteria</taxon>
        <taxon>Alteromonadales</taxon>
        <taxon>Pseudoalteromonadaceae</taxon>
        <taxon>Pseudoalteromonas</taxon>
    </lineage>
</organism>
<dbReference type="GeneID" id="57362727"/>
<dbReference type="InterPro" id="IPR023198">
    <property type="entry name" value="PGP-like_dom2"/>
</dbReference>
<evidence type="ECO:0000313" key="1">
    <source>
        <dbReference type="EMBL" id="KZN30815.1"/>
    </source>
</evidence>
<evidence type="ECO:0000313" key="2">
    <source>
        <dbReference type="Proteomes" id="UP000076643"/>
    </source>
</evidence>
<proteinExistence type="predicted"/>
<dbReference type="PANTHER" id="PTHR43434:SF24">
    <property type="entry name" value="HYDROLASE-RELATED"/>
    <property type="match status" value="1"/>
</dbReference>
<dbReference type="SFLD" id="SFLDS00003">
    <property type="entry name" value="Haloacid_Dehalogenase"/>
    <property type="match status" value="1"/>
</dbReference>
<dbReference type="RefSeq" id="WP_063358340.1">
    <property type="nucleotide sequence ID" value="NZ_AQHB01000025.1"/>
</dbReference>
<dbReference type="GO" id="GO:0005829">
    <property type="term" value="C:cytosol"/>
    <property type="evidence" value="ECO:0007669"/>
    <property type="project" value="TreeGrafter"/>
</dbReference>
<accession>A0A166UU32</accession>
<dbReference type="InterPro" id="IPR036412">
    <property type="entry name" value="HAD-like_sf"/>
</dbReference>
<dbReference type="InterPro" id="IPR023214">
    <property type="entry name" value="HAD_sf"/>
</dbReference>